<dbReference type="Proteomes" id="UP001186041">
    <property type="component" value="Unassembled WGS sequence"/>
</dbReference>
<evidence type="ECO:0000313" key="2">
    <source>
        <dbReference type="Proteomes" id="UP001186041"/>
    </source>
</evidence>
<dbReference type="RefSeq" id="WP_317722642.1">
    <property type="nucleotide sequence ID" value="NZ_JAWLVK010000038.1"/>
</dbReference>
<name>A0AAE5AFB4_MYCFO</name>
<organism evidence="1 2">
    <name type="scientific">Mycolicibacterium fortuitum</name>
    <name type="common">Mycobacterium fortuitum</name>
    <dbReference type="NCBI Taxonomy" id="1766"/>
    <lineage>
        <taxon>Bacteria</taxon>
        <taxon>Bacillati</taxon>
        <taxon>Actinomycetota</taxon>
        <taxon>Actinomycetes</taxon>
        <taxon>Mycobacteriales</taxon>
        <taxon>Mycobacteriaceae</taxon>
        <taxon>Mycolicibacterium</taxon>
    </lineage>
</organism>
<accession>A0AAE5AFB4</accession>
<sequence length="78" mass="8727">MSTHPNMIRRPAHADCQLAHHATGIAVTFHEWRDDQMVHNTGTVLKHEGRRITISVFHPVKRVVETECGHVAKAGAAR</sequence>
<dbReference type="EMBL" id="JAWLVV010000039">
    <property type="protein sequence ID" value="MDV7294403.1"/>
    <property type="molecule type" value="Genomic_DNA"/>
</dbReference>
<gene>
    <name evidence="1" type="ORF">R4485_30035</name>
</gene>
<protein>
    <submittedName>
        <fullName evidence="1">Uncharacterized protein</fullName>
    </submittedName>
</protein>
<reference evidence="1" key="1">
    <citation type="submission" date="2023-10" db="EMBL/GenBank/DDBJ databases">
        <title>Mycolicibacterium fortuitum clinical isolates causing pulmonary infections in humans.</title>
        <authorList>
            <person name="Mejia-Ponce P.M."/>
            <person name="Zenteno-Cuevas R."/>
            <person name="Licona-Cassani C."/>
        </authorList>
    </citation>
    <scope>NUCLEOTIDE SEQUENCE</scope>
    <source>
        <strain evidence="1">M8</strain>
    </source>
</reference>
<evidence type="ECO:0000313" key="1">
    <source>
        <dbReference type="EMBL" id="MDV7294403.1"/>
    </source>
</evidence>
<comment type="caution">
    <text evidence="1">The sequence shown here is derived from an EMBL/GenBank/DDBJ whole genome shotgun (WGS) entry which is preliminary data.</text>
</comment>
<dbReference type="AlphaFoldDB" id="A0AAE5AFB4"/>
<proteinExistence type="predicted"/>